<dbReference type="PaxDb" id="4097-A0A1S4CWB4"/>
<dbReference type="InterPro" id="IPR007062">
    <property type="entry name" value="PPI-2"/>
</dbReference>
<dbReference type="AlphaFoldDB" id="A0A1S4CWB4"/>
<dbReference type="PANTHER" id="PTHR12398">
    <property type="entry name" value="PROTEIN PHOSPHATASE INHIBITOR"/>
    <property type="match status" value="1"/>
</dbReference>
<dbReference type="GO" id="GO:0009966">
    <property type="term" value="P:regulation of signal transduction"/>
    <property type="evidence" value="ECO:0007669"/>
    <property type="project" value="InterPro"/>
</dbReference>
<evidence type="ECO:0000313" key="2">
    <source>
        <dbReference type="RefSeq" id="XP_016505416.1"/>
    </source>
</evidence>
<sequence length="267" mass="29909">MHEHTREDKIRNKDILSKVGVASIVDKMWEARLRWFMYVKSRSTNAPVKGFPNSDPNTANFSIYDGGVHFVKSGLNDDQDQSTFPQHCDLPIPSSRGARVQWDEANLGEIEANKPVRQKITEPKTPYHRMTDDDDGSLSSPWDSFEEANGDAIHSEVISSGLSDMASSSGNNSRQSVWTSSEDEADIMDQDDEDSGSERSKCFREHRRAHYDEYRKIKELRRTGSSLEEASDDEIGVLEERDGRCNTSSSLTAAVKGIDIAEGDTSK</sequence>
<gene>
    <name evidence="2" type="primary">LOC107823271</name>
</gene>
<reference evidence="2" key="2">
    <citation type="submission" date="2025-08" db="UniProtKB">
        <authorList>
            <consortium name="RefSeq"/>
        </authorList>
    </citation>
    <scope>IDENTIFICATION</scope>
</reference>
<protein>
    <submittedName>
        <fullName evidence="2">Protein phosphatase inhibitor 2</fullName>
    </submittedName>
</protein>
<dbReference type="RefSeq" id="XP_016505416.1">
    <property type="nucleotide sequence ID" value="XM_016649930.1"/>
</dbReference>
<reference evidence="1" key="1">
    <citation type="journal article" date="2014" name="Nat. Commun.">
        <title>The tobacco genome sequence and its comparison with those of tomato and potato.</title>
        <authorList>
            <person name="Sierro N."/>
            <person name="Battey J.N."/>
            <person name="Ouadi S."/>
            <person name="Bakaher N."/>
            <person name="Bovet L."/>
            <person name="Willig A."/>
            <person name="Goepfert S."/>
            <person name="Peitsch M.C."/>
            <person name="Ivanov N.V."/>
        </authorList>
    </citation>
    <scope>NUCLEOTIDE SEQUENCE [LARGE SCALE GENOMIC DNA]</scope>
</reference>
<proteinExistence type="predicted"/>
<dbReference type="Pfam" id="PF04979">
    <property type="entry name" value="IPP-2"/>
    <property type="match status" value="1"/>
</dbReference>
<keyword evidence="1" id="KW-1185">Reference proteome</keyword>
<dbReference type="GeneID" id="107823271"/>
<organism evidence="1 2">
    <name type="scientific">Nicotiana tabacum</name>
    <name type="common">Common tobacco</name>
    <dbReference type="NCBI Taxonomy" id="4097"/>
    <lineage>
        <taxon>Eukaryota</taxon>
        <taxon>Viridiplantae</taxon>
        <taxon>Streptophyta</taxon>
        <taxon>Embryophyta</taxon>
        <taxon>Tracheophyta</taxon>
        <taxon>Spermatophyta</taxon>
        <taxon>Magnoliopsida</taxon>
        <taxon>eudicotyledons</taxon>
        <taxon>Gunneridae</taxon>
        <taxon>Pentapetalae</taxon>
        <taxon>asterids</taxon>
        <taxon>lamiids</taxon>
        <taxon>Solanales</taxon>
        <taxon>Solanaceae</taxon>
        <taxon>Nicotianoideae</taxon>
        <taxon>Nicotianeae</taxon>
        <taxon>Nicotiana</taxon>
    </lineage>
</organism>
<evidence type="ECO:0000313" key="1">
    <source>
        <dbReference type="Proteomes" id="UP000790787"/>
    </source>
</evidence>
<dbReference type="KEGG" id="nta:107823271"/>
<dbReference type="OrthoDB" id="551302at2759"/>
<dbReference type="GO" id="GO:0004864">
    <property type="term" value="F:protein phosphatase inhibitor activity"/>
    <property type="evidence" value="ECO:0000318"/>
    <property type="project" value="GO_Central"/>
</dbReference>
<dbReference type="Proteomes" id="UP000790787">
    <property type="component" value="Chromosome 9"/>
</dbReference>
<accession>A0A1S4CWB4</accession>
<name>A0A1S4CWB4_TOBAC</name>
<dbReference type="OMA" id="MHEHTRE"/>
<dbReference type="GO" id="GO:0035556">
    <property type="term" value="P:intracellular signal transduction"/>
    <property type="evidence" value="ECO:0000318"/>
    <property type="project" value="GO_Central"/>
</dbReference>
<keyword evidence="2" id="KW-0650">Protein phosphatase inhibitor</keyword>
<dbReference type="PANTHER" id="PTHR12398:SF39">
    <property type="entry name" value="PROTEIN GLC8-LIKE ISOFORM X1"/>
    <property type="match status" value="1"/>
</dbReference>